<sequence length="990" mass="112645">MADKSKSEETQEVTENNYQNSGSRHFPIVGIGASAGGLEALEQFLANVPPDSGMAFVIVQHLDPTHKGVMPELLRRVTTMKVLQVADNMKVLPDHVYIIPPNRDMSLLHGTLFLMEPAEPRGLRLPIDYFFRSLAEDQQDRSIGVILSGMGTDGTIGLRAIKEKAGIAFVQEPVSAKFDGMPRSAINAGLADIVAAAEELPEKIITYLHHAPKVHMQKPIIEVKSISSLAKIFVLLREHTGHDFSFYKKSSVYRRIERRMAIHRIDSINTYMRYLRENPAELDLLFHELLIGVTGFFRDPLAWEYIIDHVIPMLIKEKPTESTFRAWVAGCSTGEEAYSLAIAFREAMDKLNHNRNYTLQIFATDLDRDAIEKARQGLFLSNISGDVSSERLNRFFSREKGGYRIKKEIRETIIFASQNLIMDPPFTNLDILSCRNLLIYLEPELQKKIIPLFFYSLKPGGILFLGSSETIGGHSAIFSTIDNKFRLYKRKETYLLPEMIEFPINIFPRPLYSVEQNVPVIKKEVNLQALAEELILRQYSPPAVLTTDKGDILYLNGSTGKFIEPPAGKANWNIFVMAREGLRYELTRLFQKAVREKDTMTAGNLQVKTDAGVHPTDCTVQYIKEPKALEGMLLIVFPEAKAPPEIDMPVISGSEYGSDTGRIAELERELQRNYEELQTTREEMQTSQEELKSANEEMQSTNEELQSTNEELTTSREEMQSMNEELQTVNAELQGRVEEFSRTNNDMKNLLNSTEIATVFVDENMSIRRFTIPATRIINLIPGDEGRPVTDIASDLIYPDLVTDATEVLETLVFSEKEIQTRNNKWFRVRIMPYRTLENIIDGLVITFIDITSVKNKEIELIAARKLAEGIIATIREPLLVLDSSMKIVRANRFFYQMFHVSNEETEGKSLYSVGKGQWNIPELRRFLEKVLPEKRSFDDYIVRNTFPEIGERVMKLNARQIFSEDLSPELILLAIEDVTNNRDEAGNES</sequence>
<proteinExistence type="predicted"/>
<dbReference type="AlphaFoldDB" id="A0A9E7TKN4"/>
<dbReference type="Pfam" id="PF01339">
    <property type="entry name" value="CheB_methylest"/>
    <property type="match status" value="1"/>
</dbReference>
<evidence type="ECO:0000256" key="5">
    <source>
        <dbReference type="ARBA" id="ARBA00022691"/>
    </source>
</evidence>
<evidence type="ECO:0000256" key="2">
    <source>
        <dbReference type="ARBA" id="ARBA00012534"/>
    </source>
</evidence>
<feature type="compositionally biased region" description="Polar residues" evidence="7">
    <location>
        <begin position="696"/>
        <end position="707"/>
    </location>
</feature>
<feature type="region of interest" description="Disordered" evidence="7">
    <location>
        <begin position="678"/>
        <end position="707"/>
    </location>
</feature>
<dbReference type="PRINTS" id="PR00996">
    <property type="entry name" value="CHERMTFRASE"/>
</dbReference>
<dbReference type="Pfam" id="PF08448">
    <property type="entry name" value="PAS_4"/>
    <property type="match status" value="1"/>
</dbReference>
<dbReference type="CDD" id="cd00130">
    <property type="entry name" value="PAS"/>
    <property type="match status" value="1"/>
</dbReference>
<dbReference type="GO" id="GO:0006935">
    <property type="term" value="P:chemotaxis"/>
    <property type="evidence" value="ECO:0007669"/>
    <property type="project" value="UniProtKB-UniRule"/>
</dbReference>
<keyword evidence="3" id="KW-0489">Methyltransferase</keyword>
<keyword evidence="6" id="KW-0145">Chemotaxis</keyword>
<dbReference type="Proteomes" id="UP001060368">
    <property type="component" value="Chromosome"/>
</dbReference>
<dbReference type="KEGG" id="mend:L6E24_01920"/>
<dbReference type="GO" id="GO:0000156">
    <property type="term" value="F:phosphorelay response regulator activity"/>
    <property type="evidence" value="ECO:0007669"/>
    <property type="project" value="InterPro"/>
</dbReference>
<dbReference type="InterPro" id="IPR000014">
    <property type="entry name" value="PAS"/>
</dbReference>
<evidence type="ECO:0000256" key="4">
    <source>
        <dbReference type="ARBA" id="ARBA00022679"/>
    </source>
</evidence>
<dbReference type="SUPFAM" id="SSF47757">
    <property type="entry name" value="Chemotaxis receptor methyltransferase CheR, N-terminal domain"/>
    <property type="match status" value="1"/>
</dbReference>
<dbReference type="Gene3D" id="3.40.50.150">
    <property type="entry name" value="Vaccinia Virus protein VP39"/>
    <property type="match status" value="1"/>
</dbReference>
<evidence type="ECO:0000256" key="3">
    <source>
        <dbReference type="ARBA" id="ARBA00022603"/>
    </source>
</evidence>
<dbReference type="PANTHER" id="PTHR24422">
    <property type="entry name" value="CHEMOTAXIS PROTEIN METHYLTRANSFERASE"/>
    <property type="match status" value="1"/>
</dbReference>
<keyword evidence="5" id="KW-0949">S-adenosyl-L-methionine</keyword>
<evidence type="ECO:0000256" key="7">
    <source>
        <dbReference type="SAM" id="MobiDB-lite"/>
    </source>
</evidence>
<dbReference type="Gene3D" id="3.40.50.180">
    <property type="entry name" value="Methylesterase CheB, C-terminal domain"/>
    <property type="match status" value="1"/>
</dbReference>
<dbReference type="GO" id="GO:0005737">
    <property type="term" value="C:cytoplasm"/>
    <property type="evidence" value="ECO:0007669"/>
    <property type="project" value="InterPro"/>
</dbReference>
<keyword evidence="4" id="KW-0808">Transferase</keyword>
<dbReference type="InterPro" id="IPR029063">
    <property type="entry name" value="SAM-dependent_MTases_sf"/>
</dbReference>
<dbReference type="SUPFAM" id="SSF52738">
    <property type="entry name" value="Methylesterase CheB, C-terminal domain"/>
    <property type="match status" value="1"/>
</dbReference>
<feature type="active site" evidence="6">
    <location>
        <position position="153"/>
    </location>
</feature>
<dbReference type="PROSITE" id="PS50123">
    <property type="entry name" value="CHER"/>
    <property type="match status" value="1"/>
</dbReference>
<dbReference type="PROSITE" id="PS50122">
    <property type="entry name" value="CHEB"/>
    <property type="match status" value="1"/>
</dbReference>
<comment type="catalytic activity">
    <reaction evidence="1">
        <text>L-glutamyl-[protein] + S-adenosyl-L-methionine = [protein]-L-glutamate 5-O-methyl ester + S-adenosyl-L-homocysteine</text>
        <dbReference type="Rhea" id="RHEA:24452"/>
        <dbReference type="Rhea" id="RHEA-COMP:10208"/>
        <dbReference type="Rhea" id="RHEA-COMP:10311"/>
        <dbReference type="ChEBI" id="CHEBI:29973"/>
        <dbReference type="ChEBI" id="CHEBI:57856"/>
        <dbReference type="ChEBI" id="CHEBI:59789"/>
        <dbReference type="ChEBI" id="CHEBI:82795"/>
        <dbReference type="EC" id="2.1.1.80"/>
    </reaction>
</comment>
<dbReference type="SUPFAM" id="SSF53335">
    <property type="entry name" value="S-adenosyl-L-methionine-dependent methyltransferases"/>
    <property type="match status" value="1"/>
</dbReference>
<accession>A0A9E7TKN4</accession>
<feature type="compositionally biased region" description="Basic and acidic residues" evidence="7">
    <location>
        <begin position="678"/>
        <end position="695"/>
    </location>
</feature>
<dbReference type="Gene3D" id="3.30.450.20">
    <property type="entry name" value="PAS domain"/>
    <property type="match status" value="2"/>
</dbReference>
<organism evidence="10 11">
    <name type="scientific">Methanoplanus endosymbiosus</name>
    <dbReference type="NCBI Taxonomy" id="33865"/>
    <lineage>
        <taxon>Archaea</taxon>
        <taxon>Methanobacteriati</taxon>
        <taxon>Methanobacteriota</taxon>
        <taxon>Stenosarchaea group</taxon>
        <taxon>Methanomicrobia</taxon>
        <taxon>Methanomicrobiales</taxon>
        <taxon>Methanomicrobiaceae</taxon>
        <taxon>Methanoplanus</taxon>
    </lineage>
</organism>
<dbReference type="GO" id="GO:0008984">
    <property type="term" value="F:protein-glutamate methylesterase activity"/>
    <property type="evidence" value="ECO:0007669"/>
    <property type="project" value="InterPro"/>
</dbReference>
<dbReference type="GeneID" id="74306413"/>
<dbReference type="InterPro" id="IPR036804">
    <property type="entry name" value="CheR_N_sf"/>
</dbReference>
<dbReference type="InterPro" id="IPR000673">
    <property type="entry name" value="Sig_transdc_resp-reg_Me-estase"/>
</dbReference>
<dbReference type="SUPFAM" id="SSF55785">
    <property type="entry name" value="PYP-like sensor domain (PAS domain)"/>
    <property type="match status" value="1"/>
</dbReference>
<dbReference type="CDD" id="cd16434">
    <property type="entry name" value="CheB-CheR_fusion"/>
    <property type="match status" value="1"/>
</dbReference>
<dbReference type="Pfam" id="PF03705">
    <property type="entry name" value="CheR_N"/>
    <property type="match status" value="1"/>
</dbReference>
<dbReference type="EMBL" id="CP096115">
    <property type="protein sequence ID" value="UUX92909.1"/>
    <property type="molecule type" value="Genomic_DNA"/>
</dbReference>
<dbReference type="Gene3D" id="1.10.155.10">
    <property type="entry name" value="Chemotaxis receptor methyltransferase CheR, N-terminal domain"/>
    <property type="match status" value="1"/>
</dbReference>
<feature type="active site" evidence="6">
    <location>
        <position position="34"/>
    </location>
</feature>
<dbReference type="InterPro" id="IPR022642">
    <property type="entry name" value="CheR_C"/>
</dbReference>
<dbReference type="RefSeq" id="WP_257743053.1">
    <property type="nucleotide sequence ID" value="NZ_CP096115.1"/>
</dbReference>
<feature type="domain" description="CheR-type methyltransferase" evidence="9">
    <location>
        <begin position="235"/>
        <end position="491"/>
    </location>
</feature>
<dbReference type="InterPro" id="IPR013656">
    <property type="entry name" value="PAS_4"/>
</dbReference>
<reference evidence="10" key="1">
    <citation type="submission" date="2022-04" db="EMBL/GenBank/DDBJ databases">
        <title>Complete genome of Methanoplanus endosymbiosus DSM 3599.</title>
        <authorList>
            <person name="Chen S.-C."/>
            <person name="You Y.-T."/>
            <person name="Zhou Y.-Z."/>
            <person name="Lai M.-C."/>
        </authorList>
    </citation>
    <scope>NUCLEOTIDE SEQUENCE</scope>
    <source>
        <strain evidence="10">DSM 3599</strain>
    </source>
</reference>
<dbReference type="PANTHER" id="PTHR24422:SF27">
    <property type="entry name" value="PROTEIN-GLUTAMATE O-METHYLTRANSFERASE"/>
    <property type="match status" value="1"/>
</dbReference>
<keyword evidence="6" id="KW-0378">Hydrolase</keyword>
<dbReference type="Pfam" id="PF01739">
    <property type="entry name" value="CheR"/>
    <property type="match status" value="1"/>
</dbReference>
<name>A0A9E7TKN4_9EURY</name>
<dbReference type="EC" id="2.1.1.80" evidence="2"/>
<evidence type="ECO:0000256" key="6">
    <source>
        <dbReference type="PROSITE-ProRule" id="PRU00050"/>
    </source>
</evidence>
<dbReference type="InterPro" id="IPR022641">
    <property type="entry name" value="CheR_N"/>
</dbReference>
<dbReference type="GO" id="GO:0032259">
    <property type="term" value="P:methylation"/>
    <property type="evidence" value="ECO:0007669"/>
    <property type="project" value="UniProtKB-KW"/>
</dbReference>
<dbReference type="InterPro" id="IPR050903">
    <property type="entry name" value="Bact_Chemotaxis_MeTrfase"/>
</dbReference>
<dbReference type="InterPro" id="IPR035909">
    <property type="entry name" value="CheB_C"/>
</dbReference>
<evidence type="ECO:0000259" key="8">
    <source>
        <dbReference type="PROSITE" id="PS50122"/>
    </source>
</evidence>
<evidence type="ECO:0000259" key="9">
    <source>
        <dbReference type="PROSITE" id="PS50123"/>
    </source>
</evidence>
<protein>
    <recommendedName>
        <fullName evidence="2">protein-glutamate O-methyltransferase</fullName>
        <ecNumber evidence="2">2.1.1.80</ecNumber>
    </recommendedName>
</protein>
<dbReference type="SUPFAM" id="SSF57997">
    <property type="entry name" value="Tropomyosin"/>
    <property type="match status" value="1"/>
</dbReference>
<dbReference type="GO" id="GO:0008983">
    <property type="term" value="F:protein-glutamate O-methyltransferase activity"/>
    <property type="evidence" value="ECO:0007669"/>
    <property type="project" value="UniProtKB-EC"/>
</dbReference>
<dbReference type="InterPro" id="IPR000780">
    <property type="entry name" value="CheR_MeTrfase"/>
</dbReference>
<keyword evidence="11" id="KW-1185">Reference proteome</keyword>
<feature type="domain" description="CheB-type methylesterase" evidence="8">
    <location>
        <begin position="28"/>
        <end position="211"/>
    </location>
</feature>
<dbReference type="InterPro" id="IPR035965">
    <property type="entry name" value="PAS-like_dom_sf"/>
</dbReference>
<gene>
    <name evidence="10" type="ORF">L6E24_01920</name>
</gene>
<evidence type="ECO:0000313" key="10">
    <source>
        <dbReference type="EMBL" id="UUX92909.1"/>
    </source>
</evidence>
<feature type="active site" evidence="6">
    <location>
        <position position="61"/>
    </location>
</feature>
<dbReference type="Pfam" id="PF13596">
    <property type="entry name" value="PAS_10"/>
    <property type="match status" value="1"/>
</dbReference>
<feature type="region of interest" description="Disordered" evidence="7">
    <location>
        <begin position="1"/>
        <end position="21"/>
    </location>
</feature>
<evidence type="ECO:0000256" key="1">
    <source>
        <dbReference type="ARBA" id="ARBA00001541"/>
    </source>
</evidence>
<evidence type="ECO:0000313" key="11">
    <source>
        <dbReference type="Proteomes" id="UP001060368"/>
    </source>
</evidence>
<dbReference type="SMART" id="SM00138">
    <property type="entry name" value="MeTrc"/>
    <property type="match status" value="1"/>
</dbReference>